<gene>
    <name evidence="2" type="ORF">QBC34DRAFT_108986</name>
</gene>
<sequence length="1025" mass="116546">MYLRSILPPRALALLSVCPFILADAELTAQQQQVEWLSHLDAYHGNLMAYGVPLQPDAETLNFNFDIRPRNVFFSGREEELRYIHGHLQTSKGSIPPLVLHGVSGVGKTEIALEFVHQAWRRYDSVFWIDASTEETAMDSMLRSLESLVYHCRRPELASTHQCHKVMHTIGMRSIQGVGIGEGRAWIEDSFLSWLSARRGPSWLLVLDNLSRSKTDPLGWPWSIIHLLNETKGTNGILVTAEATETLPLAWDYLKVEKPSDKEALRLLQVTSGLPLKSWQEVESAVRLVRLFEHLPLSIALAGACLSQPAIYRPPEPISAYIKSIPKVNGLRSMDRLFLALRATFRGVEEKGPIAVNLMIFSAYLDTTSGIWQDMFFPHHRRFFTGKEEVNYAFNVLLLYGVLRESARGRYIVHRLVQRCIWHMFFRRGSIKPKEAAHLLASFSKYNPEASLQTALRHHADHIYSIFQLTHPCHPATPIELPHLFHQIMKNDTIDYHCVSDLPEEGEDEPYRLLLPFLDAVSRPRAVQAASWTFCHALKANPPSQQFIDEAAEKYADHLLWARRHTGSDGSVAWRRRLLTAPTQLLGPHNIRTITARIRLGLDAASSGTLAGCEEGIAHIIEAHRIYDATHPDSDDNNKFAAHHLANAVRICLAEGNLKGIRKGQTALLERMPWRSDIQRTFDGVAHILGAHRVIHHWMRVFRGNMYHCEVLTMFRYYDTSFPDAVVDAFEAARSGKGVFANSAEFPSTWGTLNNTAFTWVDVYQMHQGMRYNGRHANLFEEGCEIARISAQICLWQDSVVREMQRNLCKEGKWCDPLWPPSPWERKDQHQDDEPGDATSTTAWPVISWSRPCPKFNGLRVEGDADAYFHRQPFEPLDIPGPVNFAMKQVEWSSNLERALATIQTAVESLEQLHKTRLHAQRGWVRCDRNELFFAAFLPIWVDTMAYEVSVGVHLVLSGRTIDQLGSRSEFLTRLVPEWSRSSCPGSRQFVPGLVEATERFREALVASRFCFQATDSRGWGMCPL</sequence>
<reference evidence="2" key="2">
    <citation type="submission" date="2023-05" db="EMBL/GenBank/DDBJ databases">
        <authorList>
            <consortium name="Lawrence Berkeley National Laboratory"/>
            <person name="Steindorff A."/>
            <person name="Hensen N."/>
            <person name="Bonometti L."/>
            <person name="Westerberg I."/>
            <person name="Brannstrom I.O."/>
            <person name="Guillou S."/>
            <person name="Cros-Aarteil S."/>
            <person name="Calhoun S."/>
            <person name="Haridas S."/>
            <person name="Kuo A."/>
            <person name="Mondo S."/>
            <person name="Pangilinan J."/>
            <person name="Riley R."/>
            <person name="Labutti K."/>
            <person name="Andreopoulos B."/>
            <person name="Lipzen A."/>
            <person name="Chen C."/>
            <person name="Yanf M."/>
            <person name="Daum C."/>
            <person name="Ng V."/>
            <person name="Clum A."/>
            <person name="Ohm R."/>
            <person name="Martin F."/>
            <person name="Silar P."/>
            <person name="Natvig D."/>
            <person name="Lalanne C."/>
            <person name="Gautier V."/>
            <person name="Ament-Velasquez S.L."/>
            <person name="Kruys A."/>
            <person name="Hutchinson M.I."/>
            <person name="Powell A.J."/>
            <person name="Barry K."/>
            <person name="Miller A.N."/>
            <person name="Grigoriev I.V."/>
            <person name="Debuchy R."/>
            <person name="Gladieux P."/>
            <person name="Thoren M.H."/>
            <person name="Johannesson H."/>
        </authorList>
    </citation>
    <scope>NUCLEOTIDE SEQUENCE</scope>
    <source>
        <strain evidence="2">PSN243</strain>
    </source>
</reference>
<protein>
    <recommendedName>
        <fullName evidence="4">NB-ARC domain-containing protein</fullName>
    </recommendedName>
</protein>
<dbReference type="AlphaFoldDB" id="A0AAV9H5G8"/>
<reference evidence="2" key="1">
    <citation type="journal article" date="2023" name="Mol. Phylogenet. Evol.">
        <title>Genome-scale phylogeny and comparative genomics of the fungal order Sordariales.</title>
        <authorList>
            <person name="Hensen N."/>
            <person name="Bonometti L."/>
            <person name="Westerberg I."/>
            <person name="Brannstrom I.O."/>
            <person name="Guillou S."/>
            <person name="Cros-Aarteil S."/>
            <person name="Calhoun S."/>
            <person name="Haridas S."/>
            <person name="Kuo A."/>
            <person name="Mondo S."/>
            <person name="Pangilinan J."/>
            <person name="Riley R."/>
            <person name="LaButti K."/>
            <person name="Andreopoulos B."/>
            <person name="Lipzen A."/>
            <person name="Chen C."/>
            <person name="Yan M."/>
            <person name="Daum C."/>
            <person name="Ng V."/>
            <person name="Clum A."/>
            <person name="Steindorff A."/>
            <person name="Ohm R.A."/>
            <person name="Martin F."/>
            <person name="Silar P."/>
            <person name="Natvig D.O."/>
            <person name="Lalanne C."/>
            <person name="Gautier V."/>
            <person name="Ament-Velasquez S.L."/>
            <person name="Kruys A."/>
            <person name="Hutchinson M.I."/>
            <person name="Powell A.J."/>
            <person name="Barry K."/>
            <person name="Miller A.N."/>
            <person name="Grigoriev I.V."/>
            <person name="Debuchy R."/>
            <person name="Gladieux P."/>
            <person name="Hiltunen Thoren M."/>
            <person name="Johannesson H."/>
        </authorList>
    </citation>
    <scope>NUCLEOTIDE SEQUENCE</scope>
    <source>
        <strain evidence="2">PSN243</strain>
    </source>
</reference>
<dbReference type="InterPro" id="IPR027417">
    <property type="entry name" value="P-loop_NTPase"/>
</dbReference>
<proteinExistence type="predicted"/>
<dbReference type="SUPFAM" id="SSF52540">
    <property type="entry name" value="P-loop containing nucleoside triphosphate hydrolases"/>
    <property type="match status" value="1"/>
</dbReference>
<feature type="signal peptide" evidence="1">
    <location>
        <begin position="1"/>
        <end position="23"/>
    </location>
</feature>
<evidence type="ECO:0008006" key="4">
    <source>
        <dbReference type="Google" id="ProtNLM"/>
    </source>
</evidence>
<dbReference type="EMBL" id="MU865915">
    <property type="protein sequence ID" value="KAK4455184.1"/>
    <property type="molecule type" value="Genomic_DNA"/>
</dbReference>
<evidence type="ECO:0000313" key="3">
    <source>
        <dbReference type="Proteomes" id="UP001321760"/>
    </source>
</evidence>
<evidence type="ECO:0000313" key="2">
    <source>
        <dbReference type="EMBL" id="KAK4455184.1"/>
    </source>
</evidence>
<comment type="caution">
    <text evidence="2">The sequence shown here is derived from an EMBL/GenBank/DDBJ whole genome shotgun (WGS) entry which is preliminary data.</text>
</comment>
<dbReference type="Gene3D" id="3.40.50.300">
    <property type="entry name" value="P-loop containing nucleotide triphosphate hydrolases"/>
    <property type="match status" value="1"/>
</dbReference>
<evidence type="ECO:0000256" key="1">
    <source>
        <dbReference type="SAM" id="SignalP"/>
    </source>
</evidence>
<feature type="chain" id="PRO_5043653598" description="NB-ARC domain-containing protein" evidence="1">
    <location>
        <begin position="24"/>
        <end position="1025"/>
    </location>
</feature>
<accession>A0AAV9H5G8</accession>
<keyword evidence="1" id="KW-0732">Signal</keyword>
<dbReference type="Proteomes" id="UP001321760">
    <property type="component" value="Unassembled WGS sequence"/>
</dbReference>
<organism evidence="2 3">
    <name type="scientific">Podospora aff. communis PSN243</name>
    <dbReference type="NCBI Taxonomy" id="3040156"/>
    <lineage>
        <taxon>Eukaryota</taxon>
        <taxon>Fungi</taxon>
        <taxon>Dikarya</taxon>
        <taxon>Ascomycota</taxon>
        <taxon>Pezizomycotina</taxon>
        <taxon>Sordariomycetes</taxon>
        <taxon>Sordariomycetidae</taxon>
        <taxon>Sordariales</taxon>
        <taxon>Podosporaceae</taxon>
        <taxon>Podospora</taxon>
    </lineage>
</organism>
<name>A0AAV9H5G8_9PEZI</name>
<keyword evidence="3" id="KW-1185">Reference proteome</keyword>